<accession>A0A845UVC9</accession>
<name>A0A845UVC9_9GAMM</name>
<evidence type="ECO:0000313" key="3">
    <source>
        <dbReference type="Proteomes" id="UP000484885"/>
    </source>
</evidence>
<sequence>MTLSVLHAGSKDRMVMRSLLNLISGRSDGVDWHLSDEPGGDITIIDVDNSAGEQTWASLVHETGAVIAMTRRQAFDAPVRLQKPLRSREFLQLLGRVAGREAVPLAGPKRPAAVAPVTAEVTEPPATQSPVADAGRAEQDLASDADLTLADHLRCQTWSAPVALTSAAWPMLLIDPCSGTWFFDGSISDLDPAQFARPIPAAAGVALSNSELVERIQGHRQRTLSELKWYAGLAQLPGRLHPELRGEPEFMLTQVPPEAMKNELLHQLARIALRGPIDLERLLVESGQPEANVSAFLNACFCSGKLLINRTARAASF</sequence>
<proteinExistence type="predicted"/>
<feature type="region of interest" description="Disordered" evidence="1">
    <location>
        <begin position="108"/>
        <end position="138"/>
    </location>
</feature>
<evidence type="ECO:0000313" key="2">
    <source>
        <dbReference type="EMBL" id="NDY95437.1"/>
    </source>
</evidence>
<gene>
    <name evidence="2" type="ORF">G3I74_06830</name>
</gene>
<dbReference type="Proteomes" id="UP000484885">
    <property type="component" value="Unassembled WGS sequence"/>
</dbReference>
<dbReference type="EMBL" id="JAAGSC010000039">
    <property type="protein sequence ID" value="NDY95437.1"/>
    <property type="molecule type" value="Genomic_DNA"/>
</dbReference>
<evidence type="ECO:0000256" key="1">
    <source>
        <dbReference type="SAM" id="MobiDB-lite"/>
    </source>
</evidence>
<reference evidence="2 3" key="1">
    <citation type="submission" date="2020-02" db="EMBL/GenBank/DDBJ databases">
        <authorList>
            <person name="Zhang X.-Y."/>
        </authorList>
    </citation>
    <scope>NUCLEOTIDE SEQUENCE [LARGE SCALE GENOMIC DNA]</scope>
    <source>
        <strain evidence="2 3">C33</strain>
    </source>
</reference>
<feature type="compositionally biased region" description="Low complexity" evidence="1">
    <location>
        <begin position="111"/>
        <end position="126"/>
    </location>
</feature>
<dbReference type="AlphaFoldDB" id="A0A845UVC9"/>
<keyword evidence="3" id="KW-1185">Reference proteome</keyword>
<comment type="caution">
    <text evidence="2">The sequence shown here is derived from an EMBL/GenBank/DDBJ whole genome shotgun (WGS) entry which is preliminary data.</text>
</comment>
<organism evidence="2 3">
    <name type="scientific">Wenzhouxiangella limi</name>
    <dbReference type="NCBI Taxonomy" id="2707351"/>
    <lineage>
        <taxon>Bacteria</taxon>
        <taxon>Pseudomonadati</taxon>
        <taxon>Pseudomonadota</taxon>
        <taxon>Gammaproteobacteria</taxon>
        <taxon>Chromatiales</taxon>
        <taxon>Wenzhouxiangellaceae</taxon>
        <taxon>Wenzhouxiangella</taxon>
    </lineage>
</organism>
<protein>
    <submittedName>
        <fullName evidence="2">Uncharacterized protein</fullName>
    </submittedName>
</protein>